<name>A0A3B1JMB9_ASTMX</name>
<accession>A0A3B1JMB9</accession>
<dbReference type="InParanoid" id="A0A3B1JMB9"/>
<keyword evidence="4" id="KW-0496">Mitochondrion</keyword>
<evidence type="ECO:0000313" key="8">
    <source>
        <dbReference type="Ensembl" id="ENSAMXP00000043537.1"/>
    </source>
</evidence>
<comment type="subcellular location">
    <subcellularLocation>
        <location evidence="1">Mitochondrion</location>
    </subcellularLocation>
</comment>
<organism evidence="8 9">
    <name type="scientific">Astyanax mexicanus</name>
    <name type="common">Blind cave fish</name>
    <name type="synonym">Astyanax fasciatus mexicanus</name>
    <dbReference type="NCBI Taxonomy" id="7994"/>
    <lineage>
        <taxon>Eukaryota</taxon>
        <taxon>Metazoa</taxon>
        <taxon>Chordata</taxon>
        <taxon>Craniata</taxon>
        <taxon>Vertebrata</taxon>
        <taxon>Euteleostomi</taxon>
        <taxon>Actinopterygii</taxon>
        <taxon>Neopterygii</taxon>
        <taxon>Teleostei</taxon>
        <taxon>Ostariophysi</taxon>
        <taxon>Characiformes</taxon>
        <taxon>Characoidei</taxon>
        <taxon>Acestrorhamphidae</taxon>
        <taxon>Acestrorhamphinae</taxon>
        <taxon>Astyanax</taxon>
    </lineage>
</organism>
<evidence type="ECO:0000256" key="2">
    <source>
        <dbReference type="ARBA" id="ARBA00022703"/>
    </source>
</evidence>
<evidence type="ECO:0000256" key="4">
    <source>
        <dbReference type="ARBA" id="ARBA00023128"/>
    </source>
</evidence>
<feature type="region of interest" description="Disordered" evidence="7">
    <location>
        <begin position="197"/>
        <end position="227"/>
    </location>
</feature>
<evidence type="ECO:0000256" key="1">
    <source>
        <dbReference type="ARBA" id="ARBA00004173"/>
    </source>
</evidence>
<dbReference type="PANTHER" id="PTHR32247">
    <property type="entry name" value="DIABLO HOMOLOG, MITOCHONDRIAL"/>
    <property type="match status" value="1"/>
</dbReference>
<dbReference type="GeneTree" id="ENSGT00390000007237"/>
<dbReference type="AlphaFoldDB" id="A0A3B1JMB9"/>
<proteinExistence type="inferred from homology"/>
<dbReference type="Bgee" id="ENSAMXG00000041613">
    <property type="expression patterns" value="Expressed in pharyngeal gill and 14 other cell types or tissues"/>
</dbReference>
<evidence type="ECO:0000313" key="9">
    <source>
        <dbReference type="Proteomes" id="UP000018467"/>
    </source>
</evidence>
<keyword evidence="9" id="KW-1185">Reference proteome</keyword>
<reference evidence="8" key="3">
    <citation type="submission" date="2025-08" db="UniProtKB">
        <authorList>
            <consortium name="Ensembl"/>
        </authorList>
    </citation>
    <scope>IDENTIFICATION</scope>
</reference>
<dbReference type="InterPro" id="IPR009062">
    <property type="entry name" value="Smac/DIABLO-like_sf"/>
</dbReference>
<dbReference type="Ensembl" id="ENSAMXT00000046626.1">
    <property type="protein sequence ID" value="ENSAMXP00000043537.1"/>
    <property type="gene ID" value="ENSAMXG00000041613.1"/>
</dbReference>
<dbReference type="GO" id="GO:0008631">
    <property type="term" value="P:intrinsic apoptotic signaling pathway in response to oxidative stress"/>
    <property type="evidence" value="ECO:0007669"/>
    <property type="project" value="TreeGrafter"/>
</dbReference>
<dbReference type="GO" id="GO:0043065">
    <property type="term" value="P:positive regulation of apoptotic process"/>
    <property type="evidence" value="ECO:0007669"/>
    <property type="project" value="UniProtKB-ARBA"/>
</dbReference>
<sequence length="227" mass="25402">MALFRRKVLSVGCVAASLLSTTSRACLRLGRLPTLIRKNCITLGVSGGLCAVPFVQDNMTHETLIRRASSLVTNSANTYLSQTTLALLDSLTAYTDTVRTLITLHKSYVSNFQKLNPTQEDKIWQMIVCKRQEVANLREDCKKFETHWMTAIKLSDKAAEAAFNAGADQASATVHSNLHTAQSQIQQVRQLLTEAEKELKESKAEESERLQLETQEEEIPEAYLRED</sequence>
<evidence type="ECO:0000256" key="6">
    <source>
        <dbReference type="ARBA" id="ARBA00046319"/>
    </source>
</evidence>
<protein>
    <recommendedName>
        <fullName evidence="5">Direct IAP-binding protein with low pI</fullName>
    </recommendedName>
</protein>
<dbReference type="Gene3D" id="1.20.58.70">
    <property type="match status" value="1"/>
</dbReference>
<reference evidence="8" key="4">
    <citation type="submission" date="2025-09" db="UniProtKB">
        <authorList>
            <consortium name="Ensembl"/>
        </authorList>
    </citation>
    <scope>IDENTIFICATION</scope>
</reference>
<dbReference type="SUPFAM" id="SSF46984">
    <property type="entry name" value="Smac/diablo"/>
    <property type="match status" value="1"/>
</dbReference>
<dbReference type="PANTHER" id="PTHR32247:SF4">
    <property type="entry name" value="DIRECT IAP-BINDING PROTEIN WITH LOW PI"/>
    <property type="match status" value="1"/>
</dbReference>
<dbReference type="GO" id="GO:0005739">
    <property type="term" value="C:mitochondrion"/>
    <property type="evidence" value="ECO:0007669"/>
    <property type="project" value="UniProtKB-SubCell"/>
</dbReference>
<keyword evidence="2" id="KW-0053">Apoptosis</keyword>
<dbReference type="Pfam" id="PF09057">
    <property type="entry name" value="Smac_DIABLO"/>
    <property type="match status" value="1"/>
</dbReference>
<comment type="similarity">
    <text evidence="6">Belongs to the Smac/DIABLO protein family.</text>
</comment>
<evidence type="ECO:0000256" key="5">
    <source>
        <dbReference type="ARBA" id="ARBA00033049"/>
    </source>
</evidence>
<feature type="compositionally biased region" description="Basic and acidic residues" evidence="7">
    <location>
        <begin position="197"/>
        <end position="211"/>
    </location>
</feature>
<reference evidence="9" key="1">
    <citation type="submission" date="2013-03" db="EMBL/GenBank/DDBJ databases">
        <authorList>
            <person name="Jeffery W."/>
            <person name="Warren W."/>
            <person name="Wilson R.K."/>
        </authorList>
    </citation>
    <scope>NUCLEOTIDE SEQUENCE</scope>
    <source>
        <strain evidence="9">female</strain>
    </source>
</reference>
<evidence type="ECO:0000256" key="3">
    <source>
        <dbReference type="ARBA" id="ARBA00022946"/>
    </source>
</evidence>
<keyword evidence="3" id="KW-0809">Transit peptide</keyword>
<reference evidence="9" key="2">
    <citation type="journal article" date="2014" name="Nat. Commun.">
        <title>The cavefish genome reveals candidate genes for eye loss.</title>
        <authorList>
            <person name="McGaugh S.E."/>
            <person name="Gross J.B."/>
            <person name="Aken B."/>
            <person name="Blin M."/>
            <person name="Borowsky R."/>
            <person name="Chalopin D."/>
            <person name="Hinaux H."/>
            <person name="Jeffery W.R."/>
            <person name="Keene A."/>
            <person name="Ma L."/>
            <person name="Minx P."/>
            <person name="Murphy D."/>
            <person name="O'Quin K.E."/>
            <person name="Retaux S."/>
            <person name="Rohner N."/>
            <person name="Searle S.M."/>
            <person name="Stahl B.A."/>
            <person name="Tabin C."/>
            <person name="Volff J.N."/>
            <person name="Yoshizawa M."/>
            <person name="Warren W.C."/>
        </authorList>
    </citation>
    <scope>NUCLEOTIDE SEQUENCE [LARGE SCALE GENOMIC DNA]</scope>
    <source>
        <strain evidence="9">female</strain>
    </source>
</reference>
<dbReference type="GO" id="GO:0051402">
    <property type="term" value="P:neuron apoptotic process"/>
    <property type="evidence" value="ECO:0007669"/>
    <property type="project" value="TreeGrafter"/>
</dbReference>
<dbReference type="STRING" id="7994.ENSAMXP00000043537"/>
<dbReference type="Proteomes" id="UP000018467">
    <property type="component" value="Unassembled WGS sequence"/>
</dbReference>
<dbReference type="InterPro" id="IPR015142">
    <property type="entry name" value="Smac_DIABLO"/>
</dbReference>
<dbReference type="FunFam" id="1.20.58.70:FF:000012">
    <property type="entry name" value="diablo homolog, mitochondrial isoform X1"/>
    <property type="match status" value="1"/>
</dbReference>
<evidence type="ECO:0000256" key="7">
    <source>
        <dbReference type="SAM" id="MobiDB-lite"/>
    </source>
</evidence>